<dbReference type="Pfam" id="PF00370">
    <property type="entry name" value="FGGY_N"/>
    <property type="match status" value="1"/>
</dbReference>
<evidence type="ECO:0000259" key="4">
    <source>
        <dbReference type="Pfam" id="PF00370"/>
    </source>
</evidence>
<evidence type="ECO:0000256" key="3">
    <source>
        <dbReference type="ARBA" id="ARBA00022777"/>
    </source>
</evidence>
<accession>A0AAW5BVB0</accession>
<keyword evidence="2" id="KW-0808">Transferase</keyword>
<dbReference type="Gene3D" id="3.30.420.40">
    <property type="match status" value="2"/>
</dbReference>
<reference evidence="6" key="3">
    <citation type="submission" date="2022-01" db="EMBL/GenBank/DDBJ databases">
        <title>Collection of gut derived symbiotic bacterial strains cultured from healthy donors.</title>
        <authorList>
            <person name="Lin H."/>
            <person name="Kohout C."/>
            <person name="Waligurski E."/>
            <person name="Pamer E.G."/>
        </authorList>
    </citation>
    <scope>NUCLEOTIDE SEQUENCE</scope>
    <source>
        <strain evidence="6">DFI.6.55</strain>
    </source>
</reference>
<evidence type="ECO:0000256" key="1">
    <source>
        <dbReference type="ARBA" id="ARBA00009156"/>
    </source>
</evidence>
<proteinExistence type="inferred from homology"/>
<evidence type="ECO:0000313" key="7">
    <source>
        <dbReference type="EMBL" id="NSJ48263.1"/>
    </source>
</evidence>
<evidence type="ECO:0000259" key="5">
    <source>
        <dbReference type="Pfam" id="PF02782"/>
    </source>
</evidence>
<dbReference type="PANTHER" id="PTHR43095:SF5">
    <property type="entry name" value="XYLULOSE KINASE"/>
    <property type="match status" value="1"/>
</dbReference>
<feature type="domain" description="Carbohydrate kinase FGGY N-terminal" evidence="4">
    <location>
        <begin position="13"/>
        <end position="253"/>
    </location>
</feature>
<reference evidence="7" key="2">
    <citation type="submission" date="2020-02" db="EMBL/GenBank/DDBJ databases">
        <authorList>
            <person name="Littmann E."/>
            <person name="Sorbara M."/>
        </authorList>
    </citation>
    <scope>NUCLEOTIDE SEQUENCE</scope>
    <source>
        <strain evidence="7">MSK.1.17</strain>
    </source>
</reference>
<dbReference type="EMBL" id="JAKNGE010000032">
    <property type="protein sequence ID" value="MCG4748115.1"/>
    <property type="molecule type" value="Genomic_DNA"/>
</dbReference>
<dbReference type="EMBL" id="JAAITT010000006">
    <property type="protein sequence ID" value="NSJ48263.1"/>
    <property type="molecule type" value="Genomic_DNA"/>
</dbReference>
<comment type="caution">
    <text evidence="6">The sequence shown here is derived from an EMBL/GenBank/DDBJ whole genome shotgun (WGS) entry which is preliminary data.</text>
</comment>
<dbReference type="InterPro" id="IPR018485">
    <property type="entry name" value="FGGY_C"/>
</dbReference>
<dbReference type="Proteomes" id="UP001299608">
    <property type="component" value="Unassembled WGS sequence"/>
</dbReference>
<protein>
    <submittedName>
        <fullName evidence="6">ATPase</fullName>
    </submittedName>
</protein>
<name>A0AAW5BVB0_9FIRM</name>
<evidence type="ECO:0000256" key="2">
    <source>
        <dbReference type="ARBA" id="ARBA00022679"/>
    </source>
</evidence>
<dbReference type="GO" id="GO:0005975">
    <property type="term" value="P:carbohydrate metabolic process"/>
    <property type="evidence" value="ECO:0007669"/>
    <property type="project" value="InterPro"/>
</dbReference>
<keyword evidence="3" id="KW-0418">Kinase</keyword>
<dbReference type="GO" id="GO:0016301">
    <property type="term" value="F:kinase activity"/>
    <property type="evidence" value="ECO:0007669"/>
    <property type="project" value="UniProtKB-KW"/>
</dbReference>
<reference evidence="7 8" key="1">
    <citation type="journal article" date="2020" name="Cell Host Microbe">
        <title>Functional and Genomic Variation between Human-Derived Isolates of Lachnospiraceae Reveals Inter- and Intra-Species Diversity.</title>
        <authorList>
            <person name="Sorbara M.T."/>
            <person name="Littmann E.R."/>
            <person name="Fontana E."/>
            <person name="Moody T.U."/>
            <person name="Kohout C.E."/>
            <person name="Gjonbalaj M."/>
            <person name="Eaton V."/>
            <person name="Seok R."/>
            <person name="Leiner I.M."/>
            <person name="Pamer E.G."/>
        </authorList>
    </citation>
    <scope>NUCLEOTIDE SEQUENCE [LARGE SCALE GENOMIC DNA]</scope>
    <source>
        <strain evidence="7 8">MSK.1.17</strain>
    </source>
</reference>
<evidence type="ECO:0000313" key="6">
    <source>
        <dbReference type="EMBL" id="MCG4748115.1"/>
    </source>
</evidence>
<dbReference type="RefSeq" id="WP_165641655.1">
    <property type="nucleotide sequence ID" value="NZ_JAAITT010000006.1"/>
</dbReference>
<feature type="domain" description="Carbohydrate kinase FGGY C-terminal" evidence="5">
    <location>
        <begin position="274"/>
        <end position="472"/>
    </location>
</feature>
<evidence type="ECO:0000313" key="8">
    <source>
        <dbReference type="Proteomes" id="UP000669239"/>
    </source>
</evidence>
<dbReference type="InterPro" id="IPR018484">
    <property type="entry name" value="FGGY_N"/>
</dbReference>
<gene>
    <name evidence="7" type="ORF">G5B36_06060</name>
    <name evidence="6" type="ORF">L0N08_22095</name>
</gene>
<dbReference type="SUPFAM" id="SSF53067">
    <property type="entry name" value="Actin-like ATPase domain"/>
    <property type="match status" value="2"/>
</dbReference>
<keyword evidence="8" id="KW-1185">Reference proteome</keyword>
<evidence type="ECO:0000313" key="9">
    <source>
        <dbReference type="Proteomes" id="UP001299608"/>
    </source>
</evidence>
<dbReference type="Pfam" id="PF02782">
    <property type="entry name" value="FGGY_C"/>
    <property type="match status" value="1"/>
</dbReference>
<dbReference type="Proteomes" id="UP000669239">
    <property type="component" value="Unassembled WGS sequence"/>
</dbReference>
<dbReference type="InterPro" id="IPR050406">
    <property type="entry name" value="FGGY_Carb_Kinase"/>
</dbReference>
<dbReference type="PANTHER" id="PTHR43095">
    <property type="entry name" value="SUGAR KINASE"/>
    <property type="match status" value="1"/>
</dbReference>
<organism evidence="6 9">
    <name type="scientific">Enterocloster aldenensis</name>
    <dbReference type="NCBI Taxonomy" id="358742"/>
    <lineage>
        <taxon>Bacteria</taxon>
        <taxon>Bacillati</taxon>
        <taxon>Bacillota</taxon>
        <taxon>Clostridia</taxon>
        <taxon>Lachnospirales</taxon>
        <taxon>Lachnospiraceae</taxon>
        <taxon>Enterocloster</taxon>
    </lineage>
</organism>
<dbReference type="AlphaFoldDB" id="A0AAW5BVB0"/>
<dbReference type="CDD" id="cd07809">
    <property type="entry name" value="ASKHA_NBD_FGGY_BaXK-like"/>
    <property type="match status" value="1"/>
</dbReference>
<comment type="similarity">
    <text evidence="1">Belongs to the FGGY kinase family.</text>
</comment>
<dbReference type="InterPro" id="IPR043129">
    <property type="entry name" value="ATPase_NBD"/>
</dbReference>
<sequence length="542" mass="59529">MDTVNAVKNGKTILGIELGSTRIKGVLIDKNGNVLATGIHDWENSFVNEIWTYGFEEIHTGLRQCYSSLRKDVETKYGVTLEKIGAIGISAMMHGYIALDSKGNPIAPFQTWRNTNTQEAADKLTELFRFNIPLRWTIAHLYQRMLSQEEHVKRLDYVVTLSGYIHLLLTGKKVIGIGDAAGMFPIDSDTLTYDADMAKKFNRLAKECGYPWKMEDIFPRVLAAGESAGVLTQEGAALLDETGTLKAGIPLCPPEGDAGTGMVATNSVAPGTGNVSAGTSTFAMIVLDKQLRILHREIDMVTTPTGFACAMSHANNGTTDLNAWVQLFEEFSSLMEIKTTAGELFEKLYTHTLQGDPDCGGLLAYGYYSGENITMMNEGRPVFLRTPGSRFNLANFMRVHLYTSLGAVKLGLDILTQQEQVRVDRITAHGGFFKTKGVGQRYLAAAVAAPVTVMKTASEGGAWGIALLAAFMMNKKDNESLEEFLETRIFPDISGDTVMPESDDMEGFQVFMEHYQKGLAIEKSAIEHMDWQGAGPLRFFGD</sequence>